<evidence type="ECO:0000313" key="2">
    <source>
        <dbReference type="EMBL" id="KAH6657863.1"/>
    </source>
</evidence>
<dbReference type="EMBL" id="JAGPXC010000002">
    <property type="protein sequence ID" value="KAH6657863.1"/>
    <property type="molecule type" value="Genomic_DNA"/>
</dbReference>
<dbReference type="PANTHER" id="PTHR12203:SF35">
    <property type="entry name" value="PROTEIN O-GLUCOSYLTRANSFERASE 1"/>
    <property type="match status" value="1"/>
</dbReference>
<sequence>MAGDESSKFASVCFITSFLWLLHSLDRHSLIDQPRLSAFLVLLVSGGVAFALSFVSKQLPGADGRFDSEAVFKDIKSSLPQRPRKHYIPSIVVLIVIRLEILCRVVYDLQCTVQGVEAFLPFILAGYQFFFERKQATVPNPGELEDPWGSVWDDFIEWLNKAQIPVLFVTLLLSYGVFLGADFVPKSSYFCSTRSDGALLVIFLQWAGVFLDAAIIVLIWRVLSWTKTTKSRLQKLGSILAMSSLATGVLWLFAGVSQSSSTLTGSHFLGLNTIFAFDVFSNGIACAVAAISATLWICEAAPLPLAGTATFICGTISAFHEILLFGTYQQTSRLLPLIVLQLITTSFSVFTYTASMRSVLYIPRVLLILMALTLLAIGTITAIIKKPMVSRHPVEELIYRNRVEADRWLRHATVSTTLHLAVSEYKERHQGRNPPANFDKWFEFASERNSVIVDKFDQMETDILPFWGMKPSKIKEGLDIARALPDVGVITVAGGKASHIEREDLSQDMMLDESINMIEKFAQFLPDMEIAINLRERPRVLVPWDDAHRLTEKGSKPISKLEKVLPQALTRRQAENDGAIREVTPVERQVSQNPATHVAAQDFRYLQALACPPGSKTRAGVTWNFRDHCASCSDPHSQGQILRDWEHSLDPCHQPDIFNLHDFHTTPHQFDLHQDLLPVFSRSKTSSFNDILMPLVRLDEDEKVDETRFDAKENRLFWQEYPQDQPATHESVHGGHRNRLVHLLNNATAFDKRSMLLGVKVGKETMYAYEQIGTREVNNLLSTDISYALPTTKRCENANCQLALHESFAFKTAAGKATATNRYIMLLDTSDGPSSDTLPVLRSNGVPFISTIFREWYTERLMPWTHFVPIDIRYHGLHSTLAYFEGLKGRGKINGREQVMEESKADARWIAEQGRKWAEKAIRKEDMEVYLFRLLLEWGRVISEDRDSIGFVLKEGT</sequence>
<feature type="transmembrane region" description="Helical" evidence="1">
    <location>
        <begin position="37"/>
        <end position="55"/>
    </location>
</feature>
<dbReference type="RefSeq" id="XP_045962097.1">
    <property type="nucleotide sequence ID" value="XM_046102165.1"/>
</dbReference>
<evidence type="ECO:0000313" key="3">
    <source>
        <dbReference type="Proteomes" id="UP000758603"/>
    </source>
</evidence>
<protein>
    <submittedName>
        <fullName evidence="2">Capsular associated protein</fullName>
    </submittedName>
</protein>
<proteinExistence type="predicted"/>
<dbReference type="Proteomes" id="UP000758603">
    <property type="component" value="Unassembled WGS sequence"/>
</dbReference>
<feature type="transmembrane region" description="Helical" evidence="1">
    <location>
        <begin position="334"/>
        <end position="353"/>
    </location>
</feature>
<comment type="caution">
    <text evidence="2">The sequence shown here is derived from an EMBL/GenBank/DDBJ whole genome shotgun (WGS) entry which is preliminary data.</text>
</comment>
<feature type="transmembrane region" description="Helical" evidence="1">
    <location>
        <begin position="274"/>
        <end position="298"/>
    </location>
</feature>
<keyword evidence="1" id="KW-0472">Membrane</keyword>
<gene>
    <name evidence="2" type="ORF">BKA67DRAFT_556590</name>
</gene>
<reference evidence="2" key="1">
    <citation type="journal article" date="2021" name="Nat. Commun.">
        <title>Genetic determinants of endophytism in the Arabidopsis root mycobiome.</title>
        <authorList>
            <person name="Mesny F."/>
            <person name="Miyauchi S."/>
            <person name="Thiergart T."/>
            <person name="Pickel B."/>
            <person name="Atanasova L."/>
            <person name="Karlsson M."/>
            <person name="Huettel B."/>
            <person name="Barry K.W."/>
            <person name="Haridas S."/>
            <person name="Chen C."/>
            <person name="Bauer D."/>
            <person name="Andreopoulos W."/>
            <person name="Pangilinan J."/>
            <person name="LaButti K."/>
            <person name="Riley R."/>
            <person name="Lipzen A."/>
            <person name="Clum A."/>
            <person name="Drula E."/>
            <person name="Henrissat B."/>
            <person name="Kohler A."/>
            <person name="Grigoriev I.V."/>
            <person name="Martin F.M."/>
            <person name="Hacquard S."/>
        </authorList>
    </citation>
    <scope>NUCLEOTIDE SEQUENCE</scope>
    <source>
        <strain evidence="2">MPI-SDFR-AT-0073</strain>
    </source>
</reference>
<feature type="transmembrane region" description="Helical" evidence="1">
    <location>
        <begin position="197"/>
        <end position="223"/>
    </location>
</feature>
<dbReference type="OrthoDB" id="541052at2759"/>
<dbReference type="GeneID" id="70131057"/>
<feature type="transmembrane region" description="Helical" evidence="1">
    <location>
        <begin position="166"/>
        <end position="185"/>
    </location>
</feature>
<keyword evidence="1" id="KW-1133">Transmembrane helix</keyword>
<feature type="transmembrane region" description="Helical" evidence="1">
    <location>
        <begin position="365"/>
        <end position="384"/>
    </location>
</feature>
<organism evidence="2 3">
    <name type="scientific">Truncatella angustata</name>
    <dbReference type="NCBI Taxonomy" id="152316"/>
    <lineage>
        <taxon>Eukaryota</taxon>
        <taxon>Fungi</taxon>
        <taxon>Dikarya</taxon>
        <taxon>Ascomycota</taxon>
        <taxon>Pezizomycotina</taxon>
        <taxon>Sordariomycetes</taxon>
        <taxon>Xylariomycetidae</taxon>
        <taxon>Amphisphaeriales</taxon>
        <taxon>Sporocadaceae</taxon>
        <taxon>Truncatella</taxon>
    </lineage>
</organism>
<feature type="transmembrane region" description="Helical" evidence="1">
    <location>
        <begin position="235"/>
        <end position="254"/>
    </location>
</feature>
<name>A0A9P8UTB8_9PEZI</name>
<dbReference type="InterPro" id="IPR051091">
    <property type="entry name" value="O-Glucosyltr/Glycosyltrsf_90"/>
</dbReference>
<keyword evidence="3" id="KW-1185">Reference proteome</keyword>
<dbReference type="PANTHER" id="PTHR12203">
    <property type="entry name" value="KDEL LYS-ASP-GLU-LEU CONTAINING - RELATED"/>
    <property type="match status" value="1"/>
</dbReference>
<dbReference type="AlphaFoldDB" id="A0A9P8UTB8"/>
<evidence type="ECO:0000256" key="1">
    <source>
        <dbReference type="SAM" id="Phobius"/>
    </source>
</evidence>
<feature type="transmembrane region" description="Helical" evidence="1">
    <location>
        <begin position="305"/>
        <end position="328"/>
    </location>
</feature>
<keyword evidence="1" id="KW-0812">Transmembrane</keyword>
<accession>A0A9P8UTB8</accession>